<feature type="domain" description="MacB-like periplasmic core" evidence="8">
    <location>
        <begin position="20"/>
        <end position="241"/>
    </location>
</feature>
<dbReference type="EMBL" id="FRAT01000001">
    <property type="protein sequence ID" value="SHK15434.1"/>
    <property type="molecule type" value="Genomic_DNA"/>
</dbReference>
<dbReference type="RefSeq" id="WP_072876380.1">
    <property type="nucleotide sequence ID" value="NZ_FOKU01000001.1"/>
</dbReference>
<feature type="transmembrane region" description="Helical" evidence="6">
    <location>
        <begin position="758"/>
        <end position="776"/>
    </location>
</feature>
<accession>A0A1M6Q5A7</accession>
<dbReference type="Proteomes" id="UP000184031">
    <property type="component" value="Unassembled WGS sequence"/>
</dbReference>
<evidence type="ECO:0000256" key="5">
    <source>
        <dbReference type="ARBA" id="ARBA00023136"/>
    </source>
</evidence>
<feature type="transmembrane region" description="Helical" evidence="6">
    <location>
        <begin position="297"/>
        <end position="321"/>
    </location>
</feature>
<evidence type="ECO:0000313" key="10">
    <source>
        <dbReference type="EMBL" id="SHK15434.1"/>
    </source>
</evidence>
<evidence type="ECO:0000256" key="1">
    <source>
        <dbReference type="ARBA" id="ARBA00004651"/>
    </source>
</evidence>
<evidence type="ECO:0000256" key="2">
    <source>
        <dbReference type="ARBA" id="ARBA00022475"/>
    </source>
</evidence>
<evidence type="ECO:0000259" key="8">
    <source>
        <dbReference type="Pfam" id="PF12704"/>
    </source>
</evidence>
<comment type="caution">
    <text evidence="10">The sequence shown here is derived from an EMBL/GenBank/DDBJ whole genome shotgun (WGS) entry which is preliminary data.</text>
</comment>
<keyword evidence="3 6" id="KW-0812">Transmembrane</keyword>
<sequence length="798" mass="89816">MLKNYFKIAWRNLVKNKVYSFINISGLSLGLACAMLIILYVKDEVSYDRFHEDGEHIYRIVSQIYNESGVPDGMNSSTGFLQGPRFTEDIPDIKEYVRIQSARRDVKIGAEVVSRDLFYADPNFFSMFTFPVTSGNPKTCLSEPFSVVISEELALTQFGTTNAVGKTMMFRDNEDFVPYTVTAVSQKSPQNSSIKFDMLLPLQVSEKDLSNNFNWFNSFLNTFVSLRPGANVSLVNDKMQDLYLAHSAKTAKIIKEQYGNNRLPPKHFLQPFTDMHLNKELPAQNGLTDASNPTFSYILSGIALFILLIACINFVNLTVARSVRRSQEIGIRKVVGGKRKQLVFQFLGESFLLCFFAFTMAILLVQLALPIFNGLANKQLSLSFLFDAKLVLGYVALFAITGVLAGFYPALVLSRYSPVDTLYSRFILSGKNYLQKSLVVLQFTLASLLIICTFVIYEQFNFLTTQELGYDDTDLVLLQKNNLTPDEFDTFKARLASHGNILDVAGKNAGYWFTVAKVGTDKQIDFANETVNQSYIPTLGIQLKEGRNFSDEHPSDATQSVLVNEAFVKEAGWNDPIGQTVDFWYNDEKYTVIGVVKDYHYESLGQTIRPQLFTMKPSYDLGMLYIKIAPGSATSSIANIEKVFRDMFPFDPYSYHFLEDQNYQSYEAEAKWKQIMLFSAILTIFISCIGLFGLSVLSAEKRTREIGIRKVLGASINNVVAILSKDFIKLVLAALLISIPVAWTIANKWLENYPYRIQLGWQVFAIASLLVILIALSTISFQSIRAAVANPSDSLKTQ</sequence>
<keyword evidence="2" id="KW-1003">Cell membrane</keyword>
<evidence type="ECO:0000259" key="7">
    <source>
        <dbReference type="Pfam" id="PF02687"/>
    </source>
</evidence>
<feature type="transmembrane region" description="Helical" evidence="6">
    <location>
        <begin position="392"/>
        <end position="416"/>
    </location>
</feature>
<feature type="domain" description="ABC3 transporter permease C-terminal" evidence="7">
    <location>
        <begin position="678"/>
        <end position="790"/>
    </location>
</feature>
<evidence type="ECO:0000256" key="4">
    <source>
        <dbReference type="ARBA" id="ARBA00022989"/>
    </source>
</evidence>
<dbReference type="Pfam" id="PF12704">
    <property type="entry name" value="MacB_PCD"/>
    <property type="match status" value="2"/>
</dbReference>
<feature type="transmembrane region" description="Helical" evidence="6">
    <location>
        <begin position="437"/>
        <end position="457"/>
    </location>
</feature>
<feature type="domain" description="MacB-like periplasmic core" evidence="8">
    <location>
        <begin position="450"/>
        <end position="637"/>
    </location>
</feature>
<feature type="transmembrane region" description="Helical" evidence="6">
    <location>
        <begin position="727"/>
        <end position="746"/>
    </location>
</feature>
<evidence type="ECO:0000256" key="3">
    <source>
        <dbReference type="ARBA" id="ARBA00022692"/>
    </source>
</evidence>
<feature type="transmembrane region" description="Helical" evidence="6">
    <location>
        <begin position="21"/>
        <end position="41"/>
    </location>
</feature>
<dbReference type="InterPro" id="IPR025857">
    <property type="entry name" value="MacB_PCD"/>
</dbReference>
<keyword evidence="4 6" id="KW-1133">Transmembrane helix</keyword>
<evidence type="ECO:0000313" key="12">
    <source>
        <dbReference type="Proteomes" id="UP000198940"/>
    </source>
</evidence>
<dbReference type="PANTHER" id="PTHR30572">
    <property type="entry name" value="MEMBRANE COMPONENT OF TRANSPORTER-RELATED"/>
    <property type="match status" value="1"/>
</dbReference>
<dbReference type="PROSITE" id="PS51257">
    <property type="entry name" value="PROKAR_LIPOPROTEIN"/>
    <property type="match status" value="1"/>
</dbReference>
<dbReference type="GO" id="GO:0022857">
    <property type="term" value="F:transmembrane transporter activity"/>
    <property type="evidence" value="ECO:0007669"/>
    <property type="project" value="TreeGrafter"/>
</dbReference>
<dbReference type="InterPro" id="IPR003838">
    <property type="entry name" value="ABC3_permease_C"/>
</dbReference>
<dbReference type="Pfam" id="PF02687">
    <property type="entry name" value="FtsX"/>
    <property type="match status" value="2"/>
</dbReference>
<dbReference type="AlphaFoldDB" id="A0A1M6Q5A7"/>
<dbReference type="PANTHER" id="PTHR30572:SF18">
    <property type="entry name" value="ABC-TYPE MACROLIDE FAMILY EXPORT SYSTEM PERMEASE COMPONENT 2"/>
    <property type="match status" value="1"/>
</dbReference>
<keyword evidence="12" id="KW-1185">Reference proteome</keyword>
<dbReference type="Proteomes" id="UP000198940">
    <property type="component" value="Unassembled WGS sequence"/>
</dbReference>
<reference evidence="10 11" key="1">
    <citation type="submission" date="2016-11" db="EMBL/GenBank/DDBJ databases">
        <authorList>
            <person name="Varghese N."/>
            <person name="Submissions S."/>
        </authorList>
    </citation>
    <scope>NUCLEOTIDE SEQUENCE [LARGE SCALE GENOMIC DNA]</scope>
    <source>
        <strain evidence="10 11">CGMCC 1.12174</strain>
        <strain evidence="9 12">DSM 26351</strain>
    </source>
</reference>
<proteinExistence type="predicted"/>
<dbReference type="GO" id="GO:0005886">
    <property type="term" value="C:plasma membrane"/>
    <property type="evidence" value="ECO:0007669"/>
    <property type="project" value="UniProtKB-SubCell"/>
</dbReference>
<dbReference type="EMBL" id="FOKU01000001">
    <property type="protein sequence ID" value="SFB69165.1"/>
    <property type="molecule type" value="Genomic_DNA"/>
</dbReference>
<keyword evidence="5 6" id="KW-0472">Membrane</keyword>
<feature type="transmembrane region" description="Helical" evidence="6">
    <location>
        <begin position="342"/>
        <end position="372"/>
    </location>
</feature>
<evidence type="ECO:0000313" key="11">
    <source>
        <dbReference type="Proteomes" id="UP000184031"/>
    </source>
</evidence>
<dbReference type="STRING" id="1055723.SAMN05216293_0454"/>
<dbReference type="OrthoDB" id="8740261at2"/>
<feature type="transmembrane region" description="Helical" evidence="6">
    <location>
        <begin position="675"/>
        <end position="699"/>
    </location>
</feature>
<protein>
    <submittedName>
        <fullName evidence="10">ABC transport system permease protein</fullName>
    </submittedName>
</protein>
<gene>
    <name evidence="9" type="ORF">SAMN04487891_101447</name>
    <name evidence="10" type="ORF">SAMN05216293_0454</name>
</gene>
<name>A0A1M6Q5A7_9FLAO</name>
<feature type="domain" description="ABC3 transporter permease C-terminal" evidence="7">
    <location>
        <begin position="302"/>
        <end position="418"/>
    </location>
</feature>
<evidence type="ECO:0000256" key="6">
    <source>
        <dbReference type="SAM" id="Phobius"/>
    </source>
</evidence>
<evidence type="ECO:0000313" key="9">
    <source>
        <dbReference type="EMBL" id="SFB69165.1"/>
    </source>
</evidence>
<dbReference type="InterPro" id="IPR050250">
    <property type="entry name" value="Macrolide_Exporter_MacB"/>
</dbReference>
<comment type="subcellular location">
    <subcellularLocation>
        <location evidence="1">Cell membrane</location>
        <topology evidence="1">Multi-pass membrane protein</topology>
    </subcellularLocation>
</comment>
<organism evidence="10 11">
    <name type="scientific">Flagellimonas taeanensis</name>
    <dbReference type="NCBI Taxonomy" id="1005926"/>
    <lineage>
        <taxon>Bacteria</taxon>
        <taxon>Pseudomonadati</taxon>
        <taxon>Bacteroidota</taxon>
        <taxon>Flavobacteriia</taxon>
        <taxon>Flavobacteriales</taxon>
        <taxon>Flavobacteriaceae</taxon>
        <taxon>Flagellimonas</taxon>
    </lineage>
</organism>